<dbReference type="OrthoDB" id="330863at2759"/>
<dbReference type="KEGG" id="bbes:BESB_061070"/>
<accession>A0A2A9MIJ2</accession>
<name>A0A2A9MIJ2_BESBE</name>
<protein>
    <submittedName>
        <fullName evidence="3">Uncharacterized protein</fullName>
    </submittedName>
</protein>
<feature type="compositionally biased region" description="Basic and acidic residues" evidence="2">
    <location>
        <begin position="483"/>
        <end position="514"/>
    </location>
</feature>
<dbReference type="RefSeq" id="XP_029219229.1">
    <property type="nucleotide sequence ID" value="XM_029364521.1"/>
</dbReference>
<feature type="region of interest" description="Disordered" evidence="2">
    <location>
        <begin position="296"/>
        <end position="327"/>
    </location>
</feature>
<keyword evidence="4" id="KW-1185">Reference proteome</keyword>
<feature type="region of interest" description="Disordered" evidence="2">
    <location>
        <begin position="468"/>
        <end position="515"/>
    </location>
</feature>
<feature type="coiled-coil region" evidence="1">
    <location>
        <begin position="206"/>
        <end position="276"/>
    </location>
</feature>
<evidence type="ECO:0000256" key="1">
    <source>
        <dbReference type="SAM" id="Coils"/>
    </source>
</evidence>
<dbReference type="AlphaFoldDB" id="A0A2A9MIJ2"/>
<organism evidence="3 4">
    <name type="scientific">Besnoitia besnoiti</name>
    <name type="common">Apicomplexan protozoan</name>
    <dbReference type="NCBI Taxonomy" id="94643"/>
    <lineage>
        <taxon>Eukaryota</taxon>
        <taxon>Sar</taxon>
        <taxon>Alveolata</taxon>
        <taxon>Apicomplexa</taxon>
        <taxon>Conoidasida</taxon>
        <taxon>Coccidia</taxon>
        <taxon>Eucoccidiorida</taxon>
        <taxon>Eimeriorina</taxon>
        <taxon>Sarcocystidae</taxon>
        <taxon>Besnoitia</taxon>
    </lineage>
</organism>
<dbReference type="EMBL" id="NWUJ01000005">
    <property type="protein sequence ID" value="PFH35220.1"/>
    <property type="molecule type" value="Genomic_DNA"/>
</dbReference>
<keyword evidence="1" id="KW-0175">Coiled coil</keyword>
<feature type="region of interest" description="Disordered" evidence="2">
    <location>
        <begin position="680"/>
        <end position="773"/>
    </location>
</feature>
<feature type="compositionally biased region" description="Basic and acidic residues" evidence="2">
    <location>
        <begin position="555"/>
        <end position="578"/>
    </location>
</feature>
<evidence type="ECO:0000313" key="3">
    <source>
        <dbReference type="EMBL" id="PFH35220.1"/>
    </source>
</evidence>
<feature type="region of interest" description="Disordered" evidence="2">
    <location>
        <begin position="617"/>
        <end position="665"/>
    </location>
</feature>
<comment type="caution">
    <text evidence="3">The sequence shown here is derived from an EMBL/GenBank/DDBJ whole genome shotgun (WGS) entry which is preliminary data.</text>
</comment>
<feature type="compositionally biased region" description="Polar residues" evidence="2">
    <location>
        <begin position="758"/>
        <end position="771"/>
    </location>
</feature>
<evidence type="ECO:0000313" key="4">
    <source>
        <dbReference type="Proteomes" id="UP000224006"/>
    </source>
</evidence>
<sequence length="803" mass="89985">MHGVFALSVPDEYEDLLAEYREDQRLKKELEHLQGWQVKRLHPHHTIKTFDDLMLAPPPPEEGILLGGYVLEPVRAEDFNMVKYEPKAFYDLNKDGQKDVLGSLIARRTQLLNSMDAETLEALTKGAIMLGQVVEQAGGDTIGLSQAIRGIGEEARTVAASRAPEDSAGFVNLRTGLPCILSPDNLYCVATPTTTTTQAPPSLLELRNYKRRKEEEEEKRRSMELAARLEQTKRRFNPYDQPVYFDLTEDHSENPIEEFKKQMALQREKEGKVEEQHTRISSADEARTILRFARRTAQGRQHQTPMSEASMTRRPTGSLVPPSAATRYDSSSSKIVIAGQPNLDARNAAPLRSLVDKVTLGVNFGRPGSPNREFPPDLPEASMLQKRKRTQDVLVNGSHLLGNPLSAVLPCGEHPRGREGARGQLSRTPQDVGLVDRVEGVNDMHFHYHRYLTKEHAYSAPRREAQRHPLLNSREMPLQGTVKPDDEQHTHAGEDESRQPEVHFEPVKDDRKALESAVENKSAAFILEGVRQFQTGIQSARLSPDQLAKYQGGKEQPKSPSKEELAKQETDRLKRERQEQRVARLIENFTATSYAEELRRAALATGDPLPECEEIGTRLRASSLPPVLKEKVERTQQHRAQKKGQKQARQERERGDRQRADTDNRIQQLDADLTEHTLSSIGGYLQADETRSSRKSSRTNSREKAAGAFPLLGDLSGKSGMENDAAVDSTNNMQRRPGDKRRRAWKADGEADSYTRHPGSSGTAVAPSEQNAAVGISPSARVVWLYGDDDKNPFHIHPRLPAL</sequence>
<reference evidence="3 4" key="1">
    <citation type="submission" date="2017-09" db="EMBL/GenBank/DDBJ databases">
        <title>Genome sequencing of Besnoitia besnoiti strain Bb-Ger1.</title>
        <authorList>
            <person name="Schares G."/>
            <person name="Venepally P."/>
            <person name="Lorenzi H.A."/>
        </authorList>
    </citation>
    <scope>NUCLEOTIDE SEQUENCE [LARGE SCALE GENOMIC DNA]</scope>
    <source>
        <strain evidence="3 4">Bb-Ger1</strain>
    </source>
</reference>
<proteinExistence type="predicted"/>
<feature type="compositionally biased region" description="Basic residues" evidence="2">
    <location>
        <begin position="637"/>
        <end position="646"/>
    </location>
</feature>
<feature type="compositionally biased region" description="Basic and acidic residues" evidence="2">
    <location>
        <begin position="648"/>
        <end position="664"/>
    </location>
</feature>
<gene>
    <name evidence="3" type="ORF">BESB_061070</name>
</gene>
<feature type="region of interest" description="Disordered" evidence="2">
    <location>
        <begin position="546"/>
        <end position="578"/>
    </location>
</feature>
<feature type="compositionally biased region" description="Basic and acidic residues" evidence="2">
    <location>
        <begin position="745"/>
        <end position="755"/>
    </location>
</feature>
<feature type="compositionally biased region" description="Polar residues" evidence="2">
    <location>
        <begin position="298"/>
        <end position="315"/>
    </location>
</feature>
<dbReference type="VEuPathDB" id="ToxoDB:BESB_061070"/>
<dbReference type="GeneID" id="40311035"/>
<evidence type="ECO:0000256" key="2">
    <source>
        <dbReference type="SAM" id="MobiDB-lite"/>
    </source>
</evidence>
<dbReference type="Proteomes" id="UP000224006">
    <property type="component" value="Chromosome V"/>
</dbReference>